<gene>
    <name evidence="2" type="ordered locus">Mpop_4063</name>
</gene>
<proteinExistence type="predicted"/>
<dbReference type="EMBL" id="CP001029">
    <property type="protein sequence ID" value="ACB82184.1"/>
    <property type="molecule type" value="Genomic_DNA"/>
</dbReference>
<feature type="region of interest" description="Disordered" evidence="1">
    <location>
        <begin position="1"/>
        <end position="45"/>
    </location>
</feature>
<evidence type="ECO:0000313" key="3">
    <source>
        <dbReference type="Proteomes" id="UP000007136"/>
    </source>
</evidence>
<dbReference type="Proteomes" id="UP000007136">
    <property type="component" value="Chromosome"/>
</dbReference>
<dbReference type="OrthoDB" id="356681at2"/>
<evidence type="ECO:0000313" key="2">
    <source>
        <dbReference type="EMBL" id="ACB82184.1"/>
    </source>
</evidence>
<evidence type="ECO:0000256" key="1">
    <source>
        <dbReference type="SAM" id="MobiDB-lite"/>
    </source>
</evidence>
<dbReference type="PANTHER" id="PTHR37844:SF2">
    <property type="entry name" value="SER_THR PROTEIN PHOSPHATASE SUPERFAMILY (AFU_ORTHOLOGUE AFUA_1G14840)"/>
    <property type="match status" value="1"/>
</dbReference>
<dbReference type="KEGG" id="mpo:Mpop_4063"/>
<organism evidence="2 3">
    <name type="scientific">Methylorubrum populi (strain ATCC BAA-705 / NCIMB 13946 / BJ001)</name>
    <name type="common">Methylobacterium populi</name>
    <dbReference type="NCBI Taxonomy" id="441620"/>
    <lineage>
        <taxon>Bacteria</taxon>
        <taxon>Pseudomonadati</taxon>
        <taxon>Pseudomonadota</taxon>
        <taxon>Alphaproteobacteria</taxon>
        <taxon>Hyphomicrobiales</taxon>
        <taxon>Methylobacteriaceae</taxon>
        <taxon>Methylorubrum</taxon>
    </lineage>
</organism>
<name>B1ZBN1_METPB</name>
<dbReference type="HOGENOM" id="CLU_820866_0_0_5"/>
<dbReference type="eggNOG" id="COG1409">
    <property type="taxonomic scope" value="Bacteria"/>
</dbReference>
<protein>
    <submittedName>
        <fullName evidence="2">Metallophosphoesterase</fullName>
    </submittedName>
</protein>
<accession>B1ZBN1</accession>
<reference evidence="2 3" key="1">
    <citation type="submission" date="2008-04" db="EMBL/GenBank/DDBJ databases">
        <title>Complete sequence of chromosome of Methylobacterium populi BJ001.</title>
        <authorList>
            <consortium name="US DOE Joint Genome Institute"/>
            <person name="Copeland A."/>
            <person name="Lucas S."/>
            <person name="Lapidus A."/>
            <person name="Glavina del Rio T."/>
            <person name="Dalin E."/>
            <person name="Tice H."/>
            <person name="Bruce D."/>
            <person name="Goodwin L."/>
            <person name="Pitluck S."/>
            <person name="Chertkov O."/>
            <person name="Brettin T."/>
            <person name="Detter J.C."/>
            <person name="Han C."/>
            <person name="Kuske C.R."/>
            <person name="Schmutz J."/>
            <person name="Larimer F."/>
            <person name="Land M."/>
            <person name="Hauser L."/>
            <person name="Kyrpides N."/>
            <person name="Mikhailova N."/>
            <person name="Marx C."/>
            <person name="Richardson P."/>
        </authorList>
    </citation>
    <scope>NUCLEOTIDE SEQUENCE [LARGE SCALE GENOMIC DNA]</scope>
    <source>
        <strain evidence="3">ATCC BAA-705 / NCIMB 13946 / BJ001</strain>
    </source>
</reference>
<dbReference type="STRING" id="441620.Mpop_4063"/>
<sequence length="338" mass="36694">MTRHVRPPRRVPGAEVPEPLPLPFRPRARIDPTPEVRTACPGPASVGSRRENARFWILSDLLIDRNPGFRLPDPLPEFDVLLVAGGVAIGLDVALNWLARALDGRQGNRPVLMVAGSAELWSETPMVEAVARGRDLARDLGIHLLADDAVRIGPEAGGGTVVVGATLWTDWCLEGSFEGRLARVAARHSWADCRRVLLRRGRPWSPLDALGAHARSRGYIEDALTSIVCQSLNVARGPGTLVPGVRPGDRAVVLTHFAPSRRSLPDAWTGWLGDAWLAASHASDLEDVMHAWGAPTLWVHGRAVAPADYRIGRTRVVANPLRRWDAADAFDPALVVEA</sequence>
<dbReference type="AlphaFoldDB" id="B1ZBN1"/>
<dbReference type="PANTHER" id="PTHR37844">
    <property type="entry name" value="SER/THR PROTEIN PHOSPHATASE SUPERFAMILY (AFU_ORTHOLOGUE AFUA_1G14840)"/>
    <property type="match status" value="1"/>
</dbReference>